<dbReference type="EMBL" id="JBGORX010000001">
    <property type="protein sequence ID" value="MFJ1267679.1"/>
    <property type="molecule type" value="Genomic_DNA"/>
</dbReference>
<evidence type="ECO:0000313" key="2">
    <source>
        <dbReference type="EMBL" id="MFJ1267679.1"/>
    </source>
</evidence>
<evidence type="ECO:0000256" key="1">
    <source>
        <dbReference type="SAM" id="SignalP"/>
    </source>
</evidence>
<feature type="chain" id="PRO_5047149531" evidence="1">
    <location>
        <begin position="22"/>
        <end position="129"/>
    </location>
</feature>
<dbReference type="Pfam" id="PF16307">
    <property type="entry name" value="DUF4949"/>
    <property type="match status" value="1"/>
</dbReference>
<organism evidence="2 3">
    <name type="scientific">Legionella lytica</name>
    <dbReference type="NCBI Taxonomy" id="96232"/>
    <lineage>
        <taxon>Bacteria</taxon>
        <taxon>Pseudomonadati</taxon>
        <taxon>Pseudomonadota</taxon>
        <taxon>Gammaproteobacteria</taxon>
        <taxon>Legionellales</taxon>
        <taxon>Legionellaceae</taxon>
        <taxon>Legionella</taxon>
    </lineage>
</organism>
<accession>A0ABW8D4Q1</accession>
<gene>
    <name evidence="2" type="ORF">ACD661_03790</name>
</gene>
<protein>
    <submittedName>
        <fullName evidence="2">DUF4949 domain-containing protein</fullName>
    </submittedName>
</protein>
<dbReference type="RefSeq" id="WP_400186427.1">
    <property type="nucleotide sequence ID" value="NZ_JBGORX010000001.1"/>
</dbReference>
<name>A0ABW8D4Q1_9GAMM</name>
<feature type="signal peptide" evidence="1">
    <location>
        <begin position="1"/>
        <end position="21"/>
    </location>
</feature>
<dbReference type="Proteomes" id="UP001615550">
    <property type="component" value="Unassembled WGS sequence"/>
</dbReference>
<keyword evidence="1" id="KW-0732">Signal</keyword>
<proteinExistence type="predicted"/>
<keyword evidence="3" id="KW-1185">Reference proteome</keyword>
<sequence>MFKAKLAAFTSALILAGTTFASSEVCPDLSAIQAEGFSMSMQVYGVYAAYQISNFGTDENWGFVMAPVEADSEEEAVENANDILNSMTAPGVLIENGVCNYDTGVPDVYAVAIQDEFPTPLKLRQHIRR</sequence>
<evidence type="ECO:0000313" key="3">
    <source>
        <dbReference type="Proteomes" id="UP001615550"/>
    </source>
</evidence>
<dbReference type="InterPro" id="IPR032540">
    <property type="entry name" value="DUF4949"/>
</dbReference>
<comment type="caution">
    <text evidence="2">The sequence shown here is derived from an EMBL/GenBank/DDBJ whole genome shotgun (WGS) entry which is preliminary data.</text>
</comment>
<reference evidence="2 3" key="1">
    <citation type="submission" date="2024-08" db="EMBL/GenBank/DDBJ databases">
        <title>Draft Genome Sequence of Legionella lytica strain DSB2004, Isolated From a Fire Sprinkler System.</title>
        <authorList>
            <person name="Everhart A.D."/>
            <person name="Kidane D.T."/>
            <person name="Farone A.L."/>
            <person name="Farone M.B."/>
        </authorList>
    </citation>
    <scope>NUCLEOTIDE SEQUENCE [LARGE SCALE GENOMIC DNA]</scope>
    <source>
        <strain evidence="2 3">DSB2004</strain>
    </source>
</reference>